<evidence type="ECO:0000313" key="10">
    <source>
        <dbReference type="Proteomes" id="UP000791440"/>
    </source>
</evidence>
<organism evidence="9 10">
    <name type="scientific">Manduca sexta</name>
    <name type="common">Tobacco hawkmoth</name>
    <name type="synonym">Tobacco hornworm</name>
    <dbReference type="NCBI Taxonomy" id="7130"/>
    <lineage>
        <taxon>Eukaryota</taxon>
        <taxon>Metazoa</taxon>
        <taxon>Ecdysozoa</taxon>
        <taxon>Arthropoda</taxon>
        <taxon>Hexapoda</taxon>
        <taxon>Insecta</taxon>
        <taxon>Pterygota</taxon>
        <taxon>Neoptera</taxon>
        <taxon>Endopterygota</taxon>
        <taxon>Lepidoptera</taxon>
        <taxon>Glossata</taxon>
        <taxon>Ditrysia</taxon>
        <taxon>Bombycoidea</taxon>
        <taxon>Sphingidae</taxon>
        <taxon>Sphinginae</taxon>
        <taxon>Sphingini</taxon>
        <taxon>Manduca</taxon>
    </lineage>
</organism>
<dbReference type="GO" id="GO:0016787">
    <property type="term" value="F:hydrolase activity"/>
    <property type="evidence" value="ECO:0007669"/>
    <property type="project" value="UniProtKB-KW"/>
</dbReference>
<name>A0A921ZPR2_MANSE</name>
<evidence type="ECO:0000256" key="7">
    <source>
        <dbReference type="ARBA" id="ARBA00023242"/>
    </source>
</evidence>
<dbReference type="PANTHER" id="PTHR22930:SF289">
    <property type="entry name" value="DDE TNP4 DOMAIN-CONTAINING PROTEIN-RELATED"/>
    <property type="match status" value="1"/>
</dbReference>
<keyword evidence="5" id="KW-0479">Metal-binding</keyword>
<dbReference type="InterPro" id="IPR027806">
    <property type="entry name" value="HARBI1_dom"/>
</dbReference>
<evidence type="ECO:0000259" key="8">
    <source>
        <dbReference type="Pfam" id="PF13359"/>
    </source>
</evidence>
<comment type="similarity">
    <text evidence="3">Belongs to the HARBI1 family.</text>
</comment>
<evidence type="ECO:0000256" key="2">
    <source>
        <dbReference type="ARBA" id="ARBA00004123"/>
    </source>
</evidence>
<dbReference type="Proteomes" id="UP000791440">
    <property type="component" value="Unassembled WGS sequence"/>
</dbReference>
<dbReference type="GO" id="GO:0004518">
    <property type="term" value="F:nuclease activity"/>
    <property type="evidence" value="ECO:0007669"/>
    <property type="project" value="UniProtKB-KW"/>
</dbReference>
<evidence type="ECO:0000256" key="6">
    <source>
        <dbReference type="ARBA" id="ARBA00022801"/>
    </source>
</evidence>
<evidence type="ECO:0000313" key="9">
    <source>
        <dbReference type="EMBL" id="KAG6461701.1"/>
    </source>
</evidence>
<dbReference type="InterPro" id="IPR045249">
    <property type="entry name" value="HARBI1-like"/>
</dbReference>
<keyword evidence="4" id="KW-0540">Nuclease</keyword>
<evidence type="ECO:0000256" key="4">
    <source>
        <dbReference type="ARBA" id="ARBA00022722"/>
    </source>
</evidence>
<evidence type="ECO:0000256" key="1">
    <source>
        <dbReference type="ARBA" id="ARBA00001968"/>
    </source>
</evidence>
<reference evidence="9" key="1">
    <citation type="journal article" date="2016" name="Insect Biochem. Mol. Biol.">
        <title>Multifaceted biological insights from a draft genome sequence of the tobacco hornworm moth, Manduca sexta.</title>
        <authorList>
            <person name="Kanost M.R."/>
            <person name="Arrese E.L."/>
            <person name="Cao X."/>
            <person name="Chen Y.R."/>
            <person name="Chellapilla S."/>
            <person name="Goldsmith M.R."/>
            <person name="Grosse-Wilde E."/>
            <person name="Heckel D.G."/>
            <person name="Herndon N."/>
            <person name="Jiang H."/>
            <person name="Papanicolaou A."/>
            <person name="Qu J."/>
            <person name="Soulages J.L."/>
            <person name="Vogel H."/>
            <person name="Walters J."/>
            <person name="Waterhouse R.M."/>
            <person name="Ahn S.J."/>
            <person name="Almeida F.C."/>
            <person name="An C."/>
            <person name="Aqrawi P."/>
            <person name="Bretschneider A."/>
            <person name="Bryant W.B."/>
            <person name="Bucks S."/>
            <person name="Chao H."/>
            <person name="Chevignon G."/>
            <person name="Christen J.M."/>
            <person name="Clarke D.F."/>
            <person name="Dittmer N.T."/>
            <person name="Ferguson L.C.F."/>
            <person name="Garavelou S."/>
            <person name="Gordon K.H.J."/>
            <person name="Gunaratna R.T."/>
            <person name="Han Y."/>
            <person name="Hauser F."/>
            <person name="He Y."/>
            <person name="Heidel-Fischer H."/>
            <person name="Hirsh A."/>
            <person name="Hu Y."/>
            <person name="Jiang H."/>
            <person name="Kalra D."/>
            <person name="Klinner C."/>
            <person name="Konig C."/>
            <person name="Kovar C."/>
            <person name="Kroll A.R."/>
            <person name="Kuwar S.S."/>
            <person name="Lee S.L."/>
            <person name="Lehman R."/>
            <person name="Li K."/>
            <person name="Li Z."/>
            <person name="Liang H."/>
            <person name="Lovelace S."/>
            <person name="Lu Z."/>
            <person name="Mansfield J.H."/>
            <person name="McCulloch K.J."/>
            <person name="Mathew T."/>
            <person name="Morton B."/>
            <person name="Muzny D.M."/>
            <person name="Neunemann D."/>
            <person name="Ongeri F."/>
            <person name="Pauchet Y."/>
            <person name="Pu L.L."/>
            <person name="Pyrousis I."/>
            <person name="Rao X.J."/>
            <person name="Redding A."/>
            <person name="Roesel C."/>
            <person name="Sanchez-Gracia A."/>
            <person name="Schaack S."/>
            <person name="Shukla A."/>
            <person name="Tetreau G."/>
            <person name="Wang Y."/>
            <person name="Xiong G.H."/>
            <person name="Traut W."/>
            <person name="Walsh T.K."/>
            <person name="Worley K.C."/>
            <person name="Wu D."/>
            <person name="Wu W."/>
            <person name="Wu Y.Q."/>
            <person name="Zhang X."/>
            <person name="Zou Z."/>
            <person name="Zucker H."/>
            <person name="Briscoe A.D."/>
            <person name="Burmester T."/>
            <person name="Clem R.J."/>
            <person name="Feyereisen R."/>
            <person name="Grimmelikhuijzen C.J.P."/>
            <person name="Hamodrakas S.J."/>
            <person name="Hansson B.S."/>
            <person name="Huguet E."/>
            <person name="Jermiin L.S."/>
            <person name="Lan Q."/>
            <person name="Lehman H.K."/>
            <person name="Lorenzen M."/>
            <person name="Merzendorfer H."/>
            <person name="Michalopoulos I."/>
            <person name="Morton D.B."/>
            <person name="Muthukrishnan S."/>
            <person name="Oakeshott J.G."/>
            <person name="Palmer W."/>
            <person name="Park Y."/>
            <person name="Passarelli A.L."/>
            <person name="Rozas J."/>
            <person name="Schwartz L.M."/>
            <person name="Smith W."/>
            <person name="Southgate A."/>
            <person name="Vilcinskas A."/>
            <person name="Vogt R."/>
            <person name="Wang P."/>
            <person name="Werren J."/>
            <person name="Yu X.Q."/>
            <person name="Zhou J.J."/>
            <person name="Brown S.J."/>
            <person name="Scherer S.E."/>
            <person name="Richards S."/>
            <person name="Blissard G.W."/>
        </authorList>
    </citation>
    <scope>NUCLEOTIDE SEQUENCE</scope>
</reference>
<feature type="domain" description="DDE Tnp4" evidence="8">
    <location>
        <begin position="153"/>
        <end position="309"/>
    </location>
</feature>
<dbReference type="EMBL" id="JH668769">
    <property type="protein sequence ID" value="KAG6461701.1"/>
    <property type="molecule type" value="Genomic_DNA"/>
</dbReference>
<keyword evidence="6" id="KW-0378">Hydrolase</keyword>
<dbReference type="PANTHER" id="PTHR22930">
    <property type="match status" value="1"/>
</dbReference>
<comment type="subcellular location">
    <subcellularLocation>
        <location evidence="2">Nucleus</location>
    </subcellularLocation>
</comment>
<protein>
    <recommendedName>
        <fullName evidence="8">DDE Tnp4 domain-containing protein</fullName>
    </recommendedName>
</protein>
<sequence length="357" mass="40237">MNAVLLRRIVRRWRQQRTNIGRRMLRDAVDPLSLDPQFFIRNYRVTKDLFVFLCNILADSLKTRERCTGISNQTKILVALNFLATGSYQKPVGSDWSAPVSQPTASRCIKEVVEALNTLLPTFIKFPTSEPDKNKIKQGFYEKFGMPEVLGCVDGTLVAIIAPRHDPSEAAFFSSKGYHAINAAIISDSDLKIIGLCAKFGGAAHDSQVWSSWSISQYLEQENNNGKIGWLLGDSAYPQRPYLMTPVLHPVENTPEAHYTNMHVRARICVEQCIWLLKARWRCLMPHRVLHYKPAMSAKIINSCAILHNLCLNDGIEVDCTESLVNDDNDAIGSVPMASFADEHARQELIQNLWGNH</sequence>
<dbReference type="GO" id="GO:0005634">
    <property type="term" value="C:nucleus"/>
    <property type="evidence" value="ECO:0007669"/>
    <property type="project" value="UniProtKB-SubCell"/>
</dbReference>
<evidence type="ECO:0000256" key="3">
    <source>
        <dbReference type="ARBA" id="ARBA00006958"/>
    </source>
</evidence>
<proteinExistence type="inferred from homology"/>
<keyword evidence="7" id="KW-0539">Nucleus</keyword>
<evidence type="ECO:0000256" key="5">
    <source>
        <dbReference type="ARBA" id="ARBA00022723"/>
    </source>
</evidence>
<dbReference type="OrthoDB" id="7533242at2759"/>
<keyword evidence="10" id="KW-1185">Reference proteome</keyword>
<comment type="caution">
    <text evidence="9">The sequence shown here is derived from an EMBL/GenBank/DDBJ whole genome shotgun (WGS) entry which is preliminary data.</text>
</comment>
<accession>A0A921ZPR2</accession>
<dbReference type="Pfam" id="PF13359">
    <property type="entry name" value="DDE_Tnp_4"/>
    <property type="match status" value="1"/>
</dbReference>
<dbReference type="AlphaFoldDB" id="A0A921ZPR2"/>
<dbReference type="GO" id="GO:0046872">
    <property type="term" value="F:metal ion binding"/>
    <property type="evidence" value="ECO:0007669"/>
    <property type="project" value="UniProtKB-KW"/>
</dbReference>
<reference evidence="9" key="2">
    <citation type="submission" date="2020-12" db="EMBL/GenBank/DDBJ databases">
        <authorList>
            <person name="Kanost M."/>
        </authorList>
    </citation>
    <scope>NUCLEOTIDE SEQUENCE</scope>
</reference>
<comment type="cofactor">
    <cofactor evidence="1">
        <name>a divalent metal cation</name>
        <dbReference type="ChEBI" id="CHEBI:60240"/>
    </cofactor>
</comment>
<gene>
    <name evidence="9" type="ORF">O3G_MSEX012813</name>
</gene>